<evidence type="ECO:0000256" key="1">
    <source>
        <dbReference type="SAM" id="Phobius"/>
    </source>
</evidence>
<keyword evidence="3" id="KW-1185">Reference proteome</keyword>
<gene>
    <name evidence="2" type="ORF">BCR43DRAFT_489123</name>
</gene>
<dbReference type="EMBL" id="MCGN01000003">
    <property type="protein sequence ID" value="ORY99338.1"/>
    <property type="molecule type" value="Genomic_DNA"/>
</dbReference>
<proteinExistence type="predicted"/>
<dbReference type="InParanoid" id="A0A1X2HJV8"/>
<evidence type="ECO:0000313" key="2">
    <source>
        <dbReference type="EMBL" id="ORY99338.1"/>
    </source>
</evidence>
<evidence type="ECO:0000313" key="3">
    <source>
        <dbReference type="Proteomes" id="UP000242180"/>
    </source>
</evidence>
<comment type="caution">
    <text evidence="2">The sequence shown here is derived from an EMBL/GenBank/DDBJ whole genome shotgun (WGS) entry which is preliminary data.</text>
</comment>
<organism evidence="2 3">
    <name type="scientific">Syncephalastrum racemosum</name>
    <name type="common">Filamentous fungus</name>
    <dbReference type="NCBI Taxonomy" id="13706"/>
    <lineage>
        <taxon>Eukaryota</taxon>
        <taxon>Fungi</taxon>
        <taxon>Fungi incertae sedis</taxon>
        <taxon>Mucoromycota</taxon>
        <taxon>Mucoromycotina</taxon>
        <taxon>Mucoromycetes</taxon>
        <taxon>Mucorales</taxon>
        <taxon>Syncephalastraceae</taxon>
        <taxon>Syncephalastrum</taxon>
    </lineage>
</organism>
<evidence type="ECO:0008006" key="4">
    <source>
        <dbReference type="Google" id="ProtNLM"/>
    </source>
</evidence>
<reference evidence="2 3" key="1">
    <citation type="submission" date="2016-07" db="EMBL/GenBank/DDBJ databases">
        <title>Pervasive Adenine N6-methylation of Active Genes in Fungi.</title>
        <authorList>
            <consortium name="DOE Joint Genome Institute"/>
            <person name="Mondo S.J."/>
            <person name="Dannebaum R.O."/>
            <person name="Kuo R.C."/>
            <person name="Labutti K."/>
            <person name="Haridas S."/>
            <person name="Kuo A."/>
            <person name="Salamov A."/>
            <person name="Ahrendt S.R."/>
            <person name="Lipzen A."/>
            <person name="Sullivan W."/>
            <person name="Andreopoulos W.B."/>
            <person name="Clum A."/>
            <person name="Lindquist E."/>
            <person name="Daum C."/>
            <person name="Ramamoorthy G.K."/>
            <person name="Gryganskyi A."/>
            <person name="Culley D."/>
            <person name="Magnuson J.K."/>
            <person name="James T.Y."/>
            <person name="O'Malley M.A."/>
            <person name="Stajich J.E."/>
            <person name="Spatafora J.W."/>
            <person name="Visel A."/>
            <person name="Grigoriev I.V."/>
        </authorList>
    </citation>
    <scope>NUCLEOTIDE SEQUENCE [LARGE SCALE GENOMIC DNA]</scope>
    <source>
        <strain evidence="2 3">NRRL 2496</strain>
    </source>
</reference>
<keyword evidence="1" id="KW-0812">Transmembrane</keyword>
<sequence>MFLMGHLRLTKKTMPKEVYPLIAIVGTGLTGGITAGFHKLRTDRELRKHGE</sequence>
<accession>A0A1X2HJV8</accession>
<name>A0A1X2HJV8_SYNRA</name>
<dbReference type="Proteomes" id="UP000242180">
    <property type="component" value="Unassembled WGS sequence"/>
</dbReference>
<feature type="transmembrane region" description="Helical" evidence="1">
    <location>
        <begin position="20"/>
        <end position="38"/>
    </location>
</feature>
<keyword evidence="1" id="KW-1133">Transmembrane helix</keyword>
<dbReference type="Pfam" id="PF06522">
    <property type="entry name" value="B12D"/>
    <property type="match status" value="1"/>
</dbReference>
<dbReference type="InterPro" id="IPR010530">
    <property type="entry name" value="B12D"/>
</dbReference>
<dbReference type="AlphaFoldDB" id="A0A1X2HJV8"/>
<protein>
    <recommendedName>
        <fullName evidence="4">NADH-ubiquinone reductase complex 1 MLRQ subunit-domain-containing protein</fullName>
    </recommendedName>
</protein>
<dbReference type="OrthoDB" id="2319502at2759"/>
<keyword evidence="1" id="KW-0472">Membrane</keyword>